<dbReference type="Proteomes" id="UP001187192">
    <property type="component" value="Unassembled WGS sequence"/>
</dbReference>
<protein>
    <submittedName>
        <fullName evidence="1">Uncharacterized protein</fullName>
    </submittedName>
</protein>
<dbReference type="PANTHER" id="PTHR33321">
    <property type="match status" value="1"/>
</dbReference>
<comment type="caution">
    <text evidence="1">The sequence shown here is derived from an EMBL/GenBank/DDBJ whole genome shotgun (WGS) entry which is preliminary data.</text>
</comment>
<name>A0AA88AMQ1_FICCA</name>
<dbReference type="PANTHER" id="PTHR33321:SF3">
    <property type="entry name" value="OS05G0582000 PROTEIN"/>
    <property type="match status" value="1"/>
</dbReference>
<evidence type="ECO:0000313" key="1">
    <source>
        <dbReference type="EMBL" id="GMN54930.1"/>
    </source>
</evidence>
<evidence type="ECO:0000313" key="2">
    <source>
        <dbReference type="Proteomes" id="UP001187192"/>
    </source>
</evidence>
<dbReference type="AlphaFoldDB" id="A0AA88AMQ1"/>
<organism evidence="1 2">
    <name type="scientific">Ficus carica</name>
    <name type="common">Common fig</name>
    <dbReference type="NCBI Taxonomy" id="3494"/>
    <lineage>
        <taxon>Eukaryota</taxon>
        <taxon>Viridiplantae</taxon>
        <taxon>Streptophyta</taxon>
        <taxon>Embryophyta</taxon>
        <taxon>Tracheophyta</taxon>
        <taxon>Spermatophyta</taxon>
        <taxon>Magnoliopsida</taxon>
        <taxon>eudicotyledons</taxon>
        <taxon>Gunneridae</taxon>
        <taxon>Pentapetalae</taxon>
        <taxon>rosids</taxon>
        <taxon>fabids</taxon>
        <taxon>Rosales</taxon>
        <taxon>Moraceae</taxon>
        <taxon>Ficeae</taxon>
        <taxon>Ficus</taxon>
    </lineage>
</organism>
<reference evidence="1" key="1">
    <citation type="submission" date="2023-07" db="EMBL/GenBank/DDBJ databases">
        <title>draft genome sequence of fig (Ficus carica).</title>
        <authorList>
            <person name="Takahashi T."/>
            <person name="Nishimura K."/>
        </authorList>
    </citation>
    <scope>NUCLEOTIDE SEQUENCE</scope>
</reference>
<dbReference type="Gramene" id="FCD_00026788-RA">
    <property type="protein sequence ID" value="FCD_00026788-RA:cds"/>
    <property type="gene ID" value="FCD_00026788"/>
</dbReference>
<accession>A0AA88AMQ1</accession>
<dbReference type="EMBL" id="BTGU01000054">
    <property type="protein sequence ID" value="GMN54930.1"/>
    <property type="molecule type" value="Genomic_DNA"/>
</dbReference>
<dbReference type="Pfam" id="PF04450">
    <property type="entry name" value="BSP"/>
    <property type="match status" value="1"/>
</dbReference>
<gene>
    <name evidence="1" type="ORF">TIFTF001_024058</name>
</gene>
<keyword evidence="2" id="KW-1185">Reference proteome</keyword>
<proteinExistence type="predicted"/>
<dbReference type="InterPro" id="IPR007541">
    <property type="entry name" value="Uncharacterised_BSP"/>
</dbReference>
<sequence length="307" mass="33613">MLTPLVTKSLPILSLVMEDQRHCRSSTVLSQPLLPTAVERHDSHGRAKLVNSIMANSGIAFRLAFLFLIATLSIWASYESSKGFAITILNQAPDSPAGKRFDLFYVSNDKATRVVLNASNFVEHLLYLDDDGDAKKPVSHVTLRLAAERFPGEVNVLPSGEDPHGFVIDVSPQVMEASDVDRAVTSSVLRGMARVWLWDGELAAPPEILSGAVEYIAAAAGFGGAEVPIRCGRDHGKWFEKKDPRAVARLLGLCEEREEGFIRRLNGAMRSKWHDRTVDDALGKQAGQCLCVPADHDSNINHGYLIS</sequence>